<protein>
    <submittedName>
        <fullName evidence="7">DUF4114 domain-containing protein</fullName>
    </submittedName>
</protein>
<evidence type="ECO:0000256" key="1">
    <source>
        <dbReference type="ARBA" id="ARBA00022729"/>
    </source>
</evidence>
<dbReference type="Proteomes" id="UP001483337">
    <property type="component" value="Chromosome"/>
</dbReference>
<feature type="region of interest" description="Disordered" evidence="5">
    <location>
        <begin position="703"/>
        <end position="723"/>
    </location>
</feature>
<keyword evidence="2" id="KW-0677">Repeat</keyword>
<evidence type="ECO:0000256" key="3">
    <source>
        <dbReference type="ARBA" id="ARBA00022801"/>
    </source>
</evidence>
<dbReference type="SUPFAM" id="SSF69318">
    <property type="entry name" value="Integrin alpha N-terminal domain"/>
    <property type="match status" value="2"/>
</dbReference>
<dbReference type="InterPro" id="IPR013517">
    <property type="entry name" value="FG-GAP"/>
</dbReference>
<dbReference type="Pfam" id="PF13448">
    <property type="entry name" value="DUF4114"/>
    <property type="match status" value="1"/>
</dbReference>
<dbReference type="InterPro" id="IPR002126">
    <property type="entry name" value="Cadherin-like_dom"/>
</dbReference>
<dbReference type="CDD" id="cd11304">
    <property type="entry name" value="Cadherin_repeat"/>
    <property type="match status" value="2"/>
</dbReference>
<feature type="domain" description="Cadherin" evidence="6">
    <location>
        <begin position="510"/>
        <end position="609"/>
    </location>
</feature>
<evidence type="ECO:0000256" key="4">
    <source>
        <dbReference type="ARBA" id="ARBA00023180"/>
    </source>
</evidence>
<proteinExistence type="predicted"/>
<dbReference type="Pfam" id="PF01839">
    <property type="entry name" value="FG-GAP"/>
    <property type="match status" value="6"/>
</dbReference>
<dbReference type="PROSITE" id="PS50268">
    <property type="entry name" value="CADHERIN_2"/>
    <property type="match status" value="2"/>
</dbReference>
<dbReference type="PANTHER" id="PTHR23221:SF7">
    <property type="entry name" value="PHOSPHATIDYLINOSITOL-GLYCAN-SPECIFIC PHOSPHOLIPASE D"/>
    <property type="match status" value="1"/>
</dbReference>
<dbReference type="InterPro" id="IPR028994">
    <property type="entry name" value="Integrin_alpha_N"/>
</dbReference>
<dbReference type="InterPro" id="IPR013519">
    <property type="entry name" value="Int_alpha_beta-p"/>
</dbReference>
<dbReference type="InterPro" id="IPR025193">
    <property type="entry name" value="DUF4114"/>
</dbReference>
<dbReference type="SMART" id="SM00191">
    <property type="entry name" value="Int_alpha"/>
    <property type="match status" value="7"/>
</dbReference>
<keyword evidence="1" id="KW-0732">Signal</keyword>
<dbReference type="Gene3D" id="2.130.10.130">
    <property type="entry name" value="Integrin alpha, N-terminal"/>
    <property type="match status" value="4"/>
</dbReference>
<feature type="domain" description="Cadherin" evidence="6">
    <location>
        <begin position="617"/>
        <end position="710"/>
    </location>
</feature>
<organism evidence="7 8">
    <name type="scientific">Okeanomitos corallinicola TIOX110</name>
    <dbReference type="NCBI Taxonomy" id="3133117"/>
    <lineage>
        <taxon>Bacteria</taxon>
        <taxon>Bacillati</taxon>
        <taxon>Cyanobacteriota</taxon>
        <taxon>Cyanophyceae</taxon>
        <taxon>Nostocales</taxon>
        <taxon>Aphanizomenonaceae</taxon>
        <taxon>Okeanomitos</taxon>
    </lineage>
</organism>
<evidence type="ECO:0000256" key="2">
    <source>
        <dbReference type="ARBA" id="ARBA00022737"/>
    </source>
</evidence>
<reference evidence="7 8" key="1">
    <citation type="submission" date="2024-04" db="EMBL/GenBank/DDBJ databases">
        <title>Okeanomitos corallinicola gen. &amp; sp. nov. (Nostocales, Cyanobacteria), a new toxic marine heterocyst-forming cyanobacterium from a coral reef.</title>
        <authorList>
            <person name="Li H."/>
            <person name="Li R."/>
            <person name="Kang J."/>
            <person name="Hii K.S."/>
            <person name="Mohamed H.F."/>
            <person name="Xu X."/>
            <person name="Luo Z."/>
        </authorList>
    </citation>
    <scope>NUCLEOTIDE SEQUENCE [LARGE SCALE GENOMIC DNA]</scope>
    <source>
        <strain evidence="7 8">TIOX110</strain>
    </source>
</reference>
<evidence type="ECO:0000256" key="5">
    <source>
        <dbReference type="SAM" id="MobiDB-lite"/>
    </source>
</evidence>
<evidence type="ECO:0000259" key="6">
    <source>
        <dbReference type="PROSITE" id="PS50268"/>
    </source>
</evidence>
<keyword evidence="8" id="KW-1185">Reference proteome</keyword>
<dbReference type="PANTHER" id="PTHR23221">
    <property type="entry name" value="GLYCOSYLPHOSPHATIDYLINOSITOL PHOSPHOLIPASE D"/>
    <property type="match status" value="1"/>
</dbReference>
<dbReference type="SMART" id="SM00112">
    <property type="entry name" value="CA"/>
    <property type="match status" value="2"/>
</dbReference>
<dbReference type="EMBL" id="CP150886">
    <property type="protein sequence ID" value="WZB87832.1"/>
    <property type="molecule type" value="Genomic_DNA"/>
</dbReference>
<dbReference type="PROSITE" id="PS51470">
    <property type="entry name" value="FG_GAP"/>
    <property type="match status" value="6"/>
</dbReference>
<dbReference type="SUPFAM" id="SSF49313">
    <property type="entry name" value="Cadherin-like"/>
    <property type="match status" value="2"/>
</dbReference>
<keyword evidence="3" id="KW-0378">Hydrolase</keyword>
<dbReference type="RefSeq" id="WP_353930743.1">
    <property type="nucleotide sequence ID" value="NZ_CP150886.1"/>
</dbReference>
<gene>
    <name evidence="7" type="ORF">WJM97_21145</name>
</gene>
<dbReference type="InterPro" id="IPR015919">
    <property type="entry name" value="Cadherin-like_sf"/>
</dbReference>
<sequence>MADKFFNTSTLNGENGFIIVNGNTNDDNLGYSVHNAGDINGDGIDDLIIGAPQTNPNGINNAGASYIIFGSNQGFPTTIEVSTLNGINGFTIIGSTESEALGRAVSAAGDVNGDGIEDLIVGAPFADRNNKENIGSSYIIFGKRSFSSTPIIDPSTLNGNNGFTIRGLTTQDLLGYSVSNAGDINNDGFDDLVIGAPNAYTTNNGKPGQTYIVFGSSNFNANFNLNNLDGSNGFVINGNRIEDYSGLSVSSAGDINNDGIDDLIIGAPQATPNGTNSGQAYIIYGKEGSFSPSLDIDNLNINDGFIINGVGDSKFGFSVSSAGDINNDGIDDLIIGAHDDDANGVINSGITYVIFGKNGNFNTNLDLTQIALDGNNGFIINGINEFDNSGFSVSGIGDVSGDGIDDLLISANNADPNGQSSGQSYVVFGNSNLTASINLADIDGTNGFVINGKLAGDNLGISVGGGGDVNGDGISDLIISAPFASSGAGESYVIFGVNNAPTDLTLSNNTVDENVGNNAVIGQFTTVDPNVKVQDFTYTLDAGFGDNDAFIIEGESLKIKQSPDFETKSSYTIRVTTTDQGGLSYQKEFTININDVDENSGNENTAPTDLTLSITAVDENAGDNAVIGTLTTTDANADDSFTYSLDNDENYPDNDAFVIDGESLKIKQSPDFETKSSYNISVVTTDAGGLSLVKQFTINVNDINEDDQNNNSGSGSENNGGGESLATRLVQVSDDVFRIESQNTTARLEVKLTGKDSNDVNEIAVFTVDNEQGAIDGINPGQAGYTEAALTRSKIIFSTISKIPNEFDISEVNKLLGFNNNDNLRFYLVRNGSTDSLQAGTTPLNNVIFPDSSTLRITELSEDNFSLAWEYDADNAQNFNDLVVNIKATDNPLPLGTALQDRPQGENIDLRDLVGAVNAEFTVYREAAFDNYVGFYKVTDANGGIDVDGDGAADLLPGQAGYTQAAVNQHLSNFGLSVANGGTATFTGTLEGGAIYVPFLIVDGRPDAILDGNASNDPAVYFTYLGANSDGIDHVRLLGDNTFGFEDIRGGGDEDFNDMIVQFNLQSIA</sequence>
<evidence type="ECO:0000313" key="7">
    <source>
        <dbReference type="EMBL" id="WZB87832.1"/>
    </source>
</evidence>
<dbReference type="Gene3D" id="2.60.40.60">
    <property type="entry name" value="Cadherins"/>
    <property type="match status" value="1"/>
</dbReference>
<keyword evidence="4" id="KW-0325">Glycoprotein</keyword>
<accession>A0ABZ2US99</accession>
<evidence type="ECO:0000313" key="8">
    <source>
        <dbReference type="Proteomes" id="UP001483337"/>
    </source>
</evidence>
<name>A0ABZ2US99_9CYAN</name>